<dbReference type="Proteomes" id="UP000463975">
    <property type="component" value="Chromosome"/>
</dbReference>
<organism evidence="2 3">
    <name type="scientific">Aristophania vespae</name>
    <dbReference type="NCBI Taxonomy" id="2697033"/>
    <lineage>
        <taxon>Bacteria</taxon>
        <taxon>Pseudomonadati</taxon>
        <taxon>Pseudomonadota</taxon>
        <taxon>Alphaproteobacteria</taxon>
        <taxon>Acetobacterales</taxon>
        <taxon>Acetobacteraceae</taxon>
        <taxon>Aristophania</taxon>
    </lineage>
</organism>
<keyword evidence="3" id="KW-1185">Reference proteome</keyword>
<dbReference type="RefSeq" id="WP_160619108.1">
    <property type="nucleotide sequence ID" value="NZ_CP047652.1"/>
</dbReference>
<accession>A0A6P1NBI8</accession>
<evidence type="ECO:0000313" key="3">
    <source>
        <dbReference type="Proteomes" id="UP000463975"/>
    </source>
</evidence>
<reference evidence="2 3" key="1">
    <citation type="submission" date="2020-01" db="EMBL/GenBank/DDBJ databases">
        <title>Genome sequencing of strain KACC 21507.</title>
        <authorList>
            <person name="Heo J."/>
            <person name="Kim S.-J."/>
            <person name="Kim J.-S."/>
            <person name="Hong S.-B."/>
            <person name="Kwon S.-W."/>
        </authorList>
    </citation>
    <scope>NUCLEOTIDE SEQUENCE [LARGE SCALE GENOMIC DNA]</scope>
    <source>
        <strain evidence="2 3">KACC 21507</strain>
    </source>
</reference>
<dbReference type="EMBL" id="CP047652">
    <property type="protein sequence ID" value="QHI96035.1"/>
    <property type="molecule type" value="Genomic_DNA"/>
</dbReference>
<proteinExistence type="predicted"/>
<feature type="region of interest" description="Disordered" evidence="1">
    <location>
        <begin position="20"/>
        <end position="41"/>
    </location>
</feature>
<dbReference type="KEGG" id="bomb:GT348_07125"/>
<protein>
    <submittedName>
        <fullName evidence="2">Uncharacterized protein</fullName>
    </submittedName>
</protein>
<gene>
    <name evidence="2" type="ORF">GT348_07125</name>
</gene>
<dbReference type="AlphaFoldDB" id="A0A6P1NBI8"/>
<evidence type="ECO:0000256" key="1">
    <source>
        <dbReference type="SAM" id="MobiDB-lite"/>
    </source>
</evidence>
<evidence type="ECO:0000313" key="2">
    <source>
        <dbReference type="EMBL" id="QHI96035.1"/>
    </source>
</evidence>
<sequence length="101" mass="11530">MTRHTDPEFLNVPMRRCTYPGKKHAGSAPYTSPKKEHESGVMCLSRGKHKASIMRLLWTIHFILEEHEGSIMHRATFHNEEGHDWPGGFYGRSGLVGKVML</sequence>
<name>A0A6P1NBI8_9PROT</name>